<dbReference type="SMART" id="SM00155">
    <property type="entry name" value="PLDc"/>
    <property type="match status" value="2"/>
</dbReference>
<dbReference type="STRING" id="356882.A0A423WBS1"/>
<dbReference type="SUPFAM" id="SSF56024">
    <property type="entry name" value="Phospholipase D/nuclease"/>
    <property type="match status" value="2"/>
</dbReference>
<feature type="region of interest" description="Disordered" evidence="11">
    <location>
        <begin position="537"/>
        <end position="572"/>
    </location>
</feature>
<feature type="compositionally biased region" description="Polar residues" evidence="11">
    <location>
        <begin position="543"/>
        <end position="552"/>
    </location>
</feature>
<dbReference type="Gene3D" id="3.30.870.10">
    <property type="entry name" value="Endonuclease Chain A"/>
    <property type="match status" value="2"/>
</dbReference>
<dbReference type="EMBL" id="LKEA01000020">
    <property type="protein sequence ID" value="ROW00735.1"/>
    <property type="molecule type" value="Genomic_DNA"/>
</dbReference>
<dbReference type="GO" id="GO:0004630">
    <property type="term" value="F:phospholipase D activity"/>
    <property type="evidence" value="ECO:0007669"/>
    <property type="project" value="UniProtKB-EC"/>
</dbReference>
<evidence type="ECO:0000256" key="10">
    <source>
        <dbReference type="ARBA" id="ARBA00079280"/>
    </source>
</evidence>
<evidence type="ECO:0000256" key="1">
    <source>
        <dbReference type="ARBA" id="ARBA00000798"/>
    </source>
</evidence>
<evidence type="ECO:0000256" key="3">
    <source>
        <dbReference type="ARBA" id="ARBA00012027"/>
    </source>
</evidence>
<feature type="region of interest" description="Disordered" evidence="11">
    <location>
        <begin position="1411"/>
        <end position="1640"/>
    </location>
</feature>
<feature type="domain" description="PLD phosphodiesterase" evidence="12">
    <location>
        <begin position="1043"/>
        <end position="1070"/>
    </location>
</feature>
<dbReference type="CDD" id="cd09138">
    <property type="entry name" value="PLDc_vPLD1_2_yPLD_like_1"/>
    <property type="match status" value="1"/>
</dbReference>
<feature type="compositionally biased region" description="Low complexity" evidence="11">
    <location>
        <begin position="1515"/>
        <end position="1530"/>
    </location>
</feature>
<dbReference type="EC" id="3.1.4.4" evidence="3"/>
<name>A0A423WBS1_9PEZI</name>
<feature type="compositionally biased region" description="Basic and acidic residues" evidence="11">
    <location>
        <begin position="1214"/>
        <end position="1227"/>
    </location>
</feature>
<feature type="compositionally biased region" description="Low complexity" evidence="11">
    <location>
        <begin position="1450"/>
        <end position="1464"/>
    </location>
</feature>
<evidence type="ECO:0000256" key="2">
    <source>
        <dbReference type="ARBA" id="ARBA00008664"/>
    </source>
</evidence>
<dbReference type="InterPro" id="IPR001736">
    <property type="entry name" value="PLipase_D/transphosphatidylase"/>
</dbReference>
<feature type="compositionally biased region" description="Basic residues" evidence="11">
    <location>
        <begin position="1627"/>
        <end position="1640"/>
    </location>
</feature>
<feature type="region of interest" description="Disordered" evidence="11">
    <location>
        <begin position="321"/>
        <end position="340"/>
    </location>
</feature>
<evidence type="ECO:0000256" key="4">
    <source>
        <dbReference type="ARBA" id="ARBA00022737"/>
    </source>
</evidence>
<feature type="compositionally biased region" description="Low complexity" evidence="11">
    <location>
        <begin position="331"/>
        <end position="340"/>
    </location>
</feature>
<evidence type="ECO:0000259" key="12">
    <source>
        <dbReference type="PROSITE" id="PS50035"/>
    </source>
</evidence>
<keyword evidence="4" id="KW-0677">Repeat</keyword>
<proteinExistence type="inferred from homology"/>
<feature type="compositionally biased region" description="Basic and acidic residues" evidence="11">
    <location>
        <begin position="1146"/>
        <end position="1158"/>
    </location>
</feature>
<comment type="caution">
    <text evidence="13">The sequence shown here is derived from an EMBL/GenBank/DDBJ whole genome shotgun (WGS) entry which is preliminary data.</text>
</comment>
<comment type="catalytic activity">
    <reaction evidence="1">
        <text>a 1,2-diacyl-sn-glycero-3-phosphocholine + H2O = a 1,2-diacyl-sn-glycero-3-phosphate + choline + H(+)</text>
        <dbReference type="Rhea" id="RHEA:14445"/>
        <dbReference type="ChEBI" id="CHEBI:15354"/>
        <dbReference type="ChEBI" id="CHEBI:15377"/>
        <dbReference type="ChEBI" id="CHEBI:15378"/>
        <dbReference type="ChEBI" id="CHEBI:57643"/>
        <dbReference type="ChEBI" id="CHEBI:58608"/>
        <dbReference type="EC" id="3.1.4.4"/>
    </reaction>
</comment>
<evidence type="ECO:0000256" key="8">
    <source>
        <dbReference type="ARBA" id="ARBA00042228"/>
    </source>
</evidence>
<organism evidence="13 14">
    <name type="scientific">Cytospora schulzeri</name>
    <dbReference type="NCBI Taxonomy" id="448051"/>
    <lineage>
        <taxon>Eukaryota</taxon>
        <taxon>Fungi</taxon>
        <taxon>Dikarya</taxon>
        <taxon>Ascomycota</taxon>
        <taxon>Pezizomycotina</taxon>
        <taxon>Sordariomycetes</taxon>
        <taxon>Sordariomycetidae</taxon>
        <taxon>Diaporthales</taxon>
        <taxon>Cytosporaceae</taxon>
        <taxon>Cytospora</taxon>
    </lineage>
</organism>
<feature type="region of interest" description="Disordered" evidence="11">
    <location>
        <begin position="1"/>
        <end position="161"/>
    </location>
</feature>
<feature type="compositionally biased region" description="Pro residues" evidence="11">
    <location>
        <begin position="1531"/>
        <end position="1543"/>
    </location>
</feature>
<feature type="compositionally biased region" description="Basic and acidic residues" evidence="11">
    <location>
        <begin position="1580"/>
        <end position="1590"/>
    </location>
</feature>
<dbReference type="PANTHER" id="PTHR18896:SF76">
    <property type="entry name" value="PHOSPHOLIPASE"/>
    <property type="match status" value="1"/>
</dbReference>
<evidence type="ECO:0000256" key="5">
    <source>
        <dbReference type="ARBA" id="ARBA00022801"/>
    </source>
</evidence>
<evidence type="ECO:0000313" key="14">
    <source>
        <dbReference type="Proteomes" id="UP000283895"/>
    </source>
</evidence>
<dbReference type="PROSITE" id="PS50035">
    <property type="entry name" value="PLD"/>
    <property type="match status" value="2"/>
</dbReference>
<feature type="region of interest" description="Disordered" evidence="11">
    <location>
        <begin position="365"/>
        <end position="421"/>
    </location>
</feature>
<evidence type="ECO:0000313" key="13">
    <source>
        <dbReference type="EMBL" id="ROW00735.1"/>
    </source>
</evidence>
<feature type="compositionally biased region" description="Basic residues" evidence="11">
    <location>
        <begin position="41"/>
        <end position="52"/>
    </location>
</feature>
<dbReference type="InterPro" id="IPR025202">
    <property type="entry name" value="PLD-like_dom"/>
</dbReference>
<feature type="compositionally biased region" description="Polar residues" evidence="11">
    <location>
        <begin position="54"/>
        <end position="63"/>
    </location>
</feature>
<feature type="region of interest" description="Disordered" evidence="11">
    <location>
        <begin position="1146"/>
        <end position="1227"/>
    </location>
</feature>
<accession>A0A423WBS1</accession>
<dbReference type="OrthoDB" id="14911at2759"/>
<feature type="compositionally biased region" description="Low complexity" evidence="11">
    <location>
        <begin position="365"/>
        <end position="375"/>
    </location>
</feature>
<dbReference type="CDD" id="cd01254">
    <property type="entry name" value="PH_PLD"/>
    <property type="match status" value="1"/>
</dbReference>
<dbReference type="CDD" id="cd09141">
    <property type="entry name" value="PLDc_vPLD1_2_yPLD_like_2"/>
    <property type="match status" value="1"/>
</dbReference>
<evidence type="ECO:0000256" key="6">
    <source>
        <dbReference type="ARBA" id="ARBA00022963"/>
    </source>
</evidence>
<keyword evidence="6" id="KW-0442">Lipid degradation</keyword>
<evidence type="ECO:0000256" key="7">
    <source>
        <dbReference type="ARBA" id="ARBA00023098"/>
    </source>
</evidence>
<feature type="compositionally biased region" description="Basic and acidic residues" evidence="11">
    <location>
        <begin position="1272"/>
        <end position="1290"/>
    </location>
</feature>
<comment type="similarity">
    <text evidence="2">Belongs to the phospholipase D family.</text>
</comment>
<keyword evidence="14" id="KW-1185">Reference proteome</keyword>
<evidence type="ECO:0000256" key="11">
    <source>
        <dbReference type="SAM" id="MobiDB-lite"/>
    </source>
</evidence>
<protein>
    <recommendedName>
        <fullName evidence="9">Phospholipase D1</fullName>
        <ecNumber evidence="3">3.1.4.4</ecNumber>
    </recommendedName>
    <alternativeName>
        <fullName evidence="8">Choline phosphatase 1</fullName>
    </alternativeName>
    <alternativeName>
        <fullName evidence="10">Phosphatidylcholine-hydrolyzing phospholipase D1</fullName>
    </alternativeName>
</protein>
<feature type="compositionally biased region" description="Basic and acidic residues" evidence="11">
    <location>
        <begin position="1505"/>
        <end position="1514"/>
    </location>
</feature>
<keyword evidence="5" id="KW-0378">Hydrolase</keyword>
<sequence>MASEGPLPPQHVHEDGSDVDDADVEETADEAPQQTSNGATTKKKRRLPRRLKQFSDSTPSTPKAGTGSPIARRFPSLPRRSTMPDPNDRGAQSEPEGRELTRPGARRGNSHAGASGDAEDADNNTVGPGRRTHFRRISGWGGGLSDGDALQSPRRPRFGGDRYSTFGGHRWKQVKSTFGLLRHRRGERIDYLKSTELMGELRAGAPAVVMFASMLQRDEHGHKKIPVLLEQVRVDITDSVVRGDSERHTLFTIHLEYGNGPNRMIWTVKKSIGDIVRMHLKYKGSVTTERLKRPKGRMGLKQPKFPSKAFPYLRSLKGVDFSDDEDEARPTETTEVATIAETTIAETVAETMAGDATAGEATAGEMTAAEGTGTEAEGRPSTKRRKASRMNIMSPRRNTMGEDTSGGAPDQAAKDADESKRKYAQFQRRSLEKYLREMVRWLMFRPDSNRLCRFFELSALGVRLAAEGGYHGKEGFMQVRPVNGIINPAKSVARRDRKWFLVRQSYIACVDSPESIDIHDVFLVDPKFDIITKKKNAPKEVGTKSSKNGKSNQDGEDDDFLENPQSAKKNHHHKLTIINSERKIKLYAQQHDLPQFEESIRLMKQNSPWASDKIRFDSFAPVRNNVFAQWLVDGRDYMWNVSRAISMAKDVIYIHDWWLSPELYMRRPPCISQRWRLDRLLQQKASEGVKIFIIVYRNVEAAIPIDSEYTKRSLLNLHPNIFVQRSPNQYKKNQYFFAHHEKICIVDHYLAFVGGIDLCFGRWDTPQHSLTDDKPTGFEPDEFQNVPRDAEHIQMFPGKDYSNPRIQDFFRLDQPYEEMYDRSKTPRMPWHDISMQVVGQPSRDLTRHFVQRWNYLRRGRKPTRPLPFLLPPPDFRDEDLEALGLTGTCEVQILRSATTWSLGTQHTECSIQNAYIQMIEKSDHFVYMENQFFVTSTEALGVPIVNKIGDALVDRIKRAYENDEDWKCVVLIPLMPGFQNTVAESEGTSVRLIMECQYQSICRGEASIFGRLRAAGIDPEDYIQFFSLRQWGKIGPNQMHVTEQLYIHAKLIIVDDRVALIGSANINERSMLGSRDSEVAAVVRDTDLIWSTMAGKPYQVGRFAHTLRMRLMREHVGLPVDEIIEEERNADMEQQEAFESEMDRIYNSESEESVRSRASEANGDLGVPRPPAHRTHSVNHDVDLQRGDPPPPRSSISSNSSRDPNDSGDAEAPVDPKQKREVEGFGPDHWKEAQKEGLDQGRDSVVINGREYLARDISTEGKGTIENPAANRESESPRSAETESVREGPSRDILPPLDRRNTDQMGLPRANQLPNLPQGDDTDIGGPPLLDANGDPQLSVSHPLAAEIKPAIIHKDCMRDPLEPAFYDDVWNRTAENNTKIYRQVFHCMPDNEVTDWTKYMEFMDHQTRLREAQEGPREAQQSSEQTEHTEQTEQTDPIVSEKPPQESTAAGAGISAPGPGPAARSFAEKFQNRNSTGKPLAPLPVGLKKTSTGVQETPARRHARQDSRLDVERAAAAARALNSPMASPAFAPPGNSPFPPAPNTLSDAEKAAAGPEDSSVNGSSAEPSGLLVPGTNEKGGADNKGERRATFSTPADNASVSEKPPTSSAGGSTTAVNASTQNVGSVKRRRRATTRGSRHRNQLEEVLSMEQRDGLCGLIQGHLVVFPYDWLIGAEQRGDWLTLVDQAAPLQIYN</sequence>
<dbReference type="Pfam" id="PF00614">
    <property type="entry name" value="PLDc"/>
    <property type="match status" value="1"/>
</dbReference>
<dbReference type="Pfam" id="PF13091">
    <property type="entry name" value="PLDc_2"/>
    <property type="match status" value="1"/>
</dbReference>
<gene>
    <name evidence="13" type="ORF">VMCG_06546</name>
</gene>
<dbReference type="InterPro" id="IPR015679">
    <property type="entry name" value="PLipase_D_fam"/>
</dbReference>
<dbReference type="Proteomes" id="UP000283895">
    <property type="component" value="Unassembled WGS sequence"/>
</dbReference>
<feature type="compositionally biased region" description="Polar residues" evidence="11">
    <location>
        <begin position="1591"/>
        <end position="1625"/>
    </location>
</feature>
<keyword evidence="7" id="KW-0443">Lipid metabolism</keyword>
<evidence type="ECO:0000256" key="9">
    <source>
        <dbReference type="ARBA" id="ARBA00074658"/>
    </source>
</evidence>
<feature type="compositionally biased region" description="Basic and acidic residues" evidence="11">
    <location>
        <begin position="412"/>
        <end position="421"/>
    </location>
</feature>
<reference evidence="13 14" key="1">
    <citation type="submission" date="2015-09" db="EMBL/GenBank/DDBJ databases">
        <title>Host preference determinants of Valsa canker pathogens revealed by comparative genomics.</title>
        <authorList>
            <person name="Yin Z."/>
            <person name="Huang L."/>
        </authorList>
    </citation>
    <scope>NUCLEOTIDE SEQUENCE [LARGE SCALE GENOMIC DNA]</scope>
    <source>
        <strain evidence="13 14">03-1</strain>
    </source>
</reference>
<feature type="compositionally biased region" description="Acidic residues" evidence="11">
    <location>
        <begin position="17"/>
        <end position="29"/>
    </location>
</feature>
<dbReference type="FunFam" id="3.30.870.10:FF:000011">
    <property type="entry name" value="Phospholipase"/>
    <property type="match status" value="1"/>
</dbReference>
<dbReference type="PANTHER" id="PTHR18896">
    <property type="entry name" value="PHOSPHOLIPASE D"/>
    <property type="match status" value="1"/>
</dbReference>
<dbReference type="GO" id="GO:0009395">
    <property type="term" value="P:phospholipid catabolic process"/>
    <property type="evidence" value="ECO:0007669"/>
    <property type="project" value="TreeGrafter"/>
</dbReference>
<feature type="region of interest" description="Disordered" evidence="11">
    <location>
        <begin position="1257"/>
        <end position="1338"/>
    </location>
</feature>
<feature type="domain" description="PLD phosphodiesterase" evidence="12">
    <location>
        <begin position="735"/>
        <end position="762"/>
    </location>
</feature>